<organism evidence="2 3">
    <name type="scientific">Linum trigynum</name>
    <dbReference type="NCBI Taxonomy" id="586398"/>
    <lineage>
        <taxon>Eukaryota</taxon>
        <taxon>Viridiplantae</taxon>
        <taxon>Streptophyta</taxon>
        <taxon>Embryophyta</taxon>
        <taxon>Tracheophyta</taxon>
        <taxon>Spermatophyta</taxon>
        <taxon>Magnoliopsida</taxon>
        <taxon>eudicotyledons</taxon>
        <taxon>Gunneridae</taxon>
        <taxon>Pentapetalae</taxon>
        <taxon>rosids</taxon>
        <taxon>fabids</taxon>
        <taxon>Malpighiales</taxon>
        <taxon>Linaceae</taxon>
        <taxon>Linum</taxon>
    </lineage>
</organism>
<evidence type="ECO:0000256" key="1">
    <source>
        <dbReference type="SAM" id="MobiDB-lite"/>
    </source>
</evidence>
<evidence type="ECO:0000313" key="2">
    <source>
        <dbReference type="EMBL" id="CAL1359600.1"/>
    </source>
</evidence>
<feature type="region of interest" description="Disordered" evidence="1">
    <location>
        <begin position="117"/>
        <end position="178"/>
    </location>
</feature>
<proteinExistence type="predicted"/>
<name>A0AAV2CUR8_9ROSI</name>
<sequence length="178" mass="19897">MVEDLSSSQLSRGQLPTKLKLISSTDISELTWVRKQERIWQIVEYWKEHGLRTAAKDGEDGAAGGLPLFAVADGDKEKVSQPDEILMSATNILESTWAQRREQLWQIVDYCKRNSSRRWEDGGNDVTSRHPPAGPKRSHLRDYDQRRSGRQSRGDRGESRGGGAIGVPAGCSFQGDDD</sequence>
<accession>A0AAV2CUR8</accession>
<evidence type="ECO:0000313" key="3">
    <source>
        <dbReference type="Proteomes" id="UP001497516"/>
    </source>
</evidence>
<dbReference type="EMBL" id="OZ034814">
    <property type="protein sequence ID" value="CAL1359600.1"/>
    <property type="molecule type" value="Genomic_DNA"/>
</dbReference>
<reference evidence="2 3" key="1">
    <citation type="submission" date="2024-04" db="EMBL/GenBank/DDBJ databases">
        <authorList>
            <person name="Fracassetti M."/>
        </authorList>
    </citation>
    <scope>NUCLEOTIDE SEQUENCE [LARGE SCALE GENOMIC DNA]</scope>
</reference>
<keyword evidence="3" id="KW-1185">Reference proteome</keyword>
<protein>
    <submittedName>
        <fullName evidence="2">Uncharacterized protein</fullName>
    </submittedName>
</protein>
<dbReference type="Proteomes" id="UP001497516">
    <property type="component" value="Chromosome 10"/>
</dbReference>
<feature type="compositionally biased region" description="Basic and acidic residues" evidence="1">
    <location>
        <begin position="140"/>
        <end position="159"/>
    </location>
</feature>
<dbReference type="AlphaFoldDB" id="A0AAV2CUR8"/>
<gene>
    <name evidence="2" type="ORF">LTRI10_LOCUS7075</name>
</gene>